<evidence type="ECO:0000313" key="2">
    <source>
        <dbReference type="Proteomes" id="UP000298264"/>
    </source>
</evidence>
<dbReference type="EMBL" id="RQHV01000003">
    <property type="protein sequence ID" value="TGN14472.1"/>
    <property type="molecule type" value="Genomic_DNA"/>
</dbReference>
<protein>
    <submittedName>
        <fullName evidence="1">Uncharacterized protein</fullName>
    </submittedName>
</protein>
<dbReference type="RefSeq" id="WP_135762680.1">
    <property type="nucleotide sequence ID" value="NZ_RQHV01000003.1"/>
</dbReference>
<accession>A0A4V6QMU6</accession>
<keyword evidence="2" id="KW-1185">Reference proteome</keyword>
<sequence>MAYISGGVAGIKSSIKGKIEDQINSSLAGAFIRATGGSEDQIAFVSDIMSFMRGKMQEKQVKARANTMSMSNPLRSIENMVSKTYNKLNQW</sequence>
<dbReference type="AlphaFoldDB" id="A0A4V6QMU6"/>
<feature type="non-terminal residue" evidence="1">
    <location>
        <position position="91"/>
    </location>
</feature>
<reference evidence="1" key="1">
    <citation type="journal article" date="2019" name="PLoS Negl. Trop. Dis.">
        <title>Revisiting the worldwide diversity of Leptospira species in the environment.</title>
        <authorList>
            <person name="Vincent A.T."/>
            <person name="Schiettekatte O."/>
            <person name="Bourhy P."/>
            <person name="Veyrier F.J."/>
            <person name="Picardeau M."/>
        </authorList>
    </citation>
    <scope>NUCLEOTIDE SEQUENCE [LARGE SCALE GENOMIC DNA]</scope>
    <source>
        <strain evidence="1">201400974</strain>
    </source>
</reference>
<organism evidence="1 2">
    <name type="scientific">Leptospira ilyithenensis</name>
    <dbReference type="NCBI Taxonomy" id="2484901"/>
    <lineage>
        <taxon>Bacteria</taxon>
        <taxon>Pseudomonadati</taxon>
        <taxon>Spirochaetota</taxon>
        <taxon>Spirochaetia</taxon>
        <taxon>Leptospirales</taxon>
        <taxon>Leptospiraceae</taxon>
        <taxon>Leptospira</taxon>
    </lineage>
</organism>
<proteinExistence type="predicted"/>
<name>A0A4V6QMU6_9LEPT</name>
<dbReference type="Proteomes" id="UP000298264">
    <property type="component" value="Unassembled WGS sequence"/>
</dbReference>
<gene>
    <name evidence="1" type="ORF">EHS11_01630</name>
</gene>
<evidence type="ECO:0000313" key="1">
    <source>
        <dbReference type="EMBL" id="TGN14472.1"/>
    </source>
</evidence>
<comment type="caution">
    <text evidence="1">The sequence shown here is derived from an EMBL/GenBank/DDBJ whole genome shotgun (WGS) entry which is preliminary data.</text>
</comment>